<name>A0A6G1F001_9ORYZ</name>
<dbReference type="Proteomes" id="UP000479710">
    <property type="component" value="Unassembled WGS sequence"/>
</dbReference>
<keyword evidence="2" id="KW-1185">Reference proteome</keyword>
<accession>A0A6G1F001</accession>
<dbReference type="AlphaFoldDB" id="A0A6G1F001"/>
<organism evidence="1 2">
    <name type="scientific">Oryza meyeriana var. granulata</name>
    <dbReference type="NCBI Taxonomy" id="110450"/>
    <lineage>
        <taxon>Eukaryota</taxon>
        <taxon>Viridiplantae</taxon>
        <taxon>Streptophyta</taxon>
        <taxon>Embryophyta</taxon>
        <taxon>Tracheophyta</taxon>
        <taxon>Spermatophyta</taxon>
        <taxon>Magnoliopsida</taxon>
        <taxon>Liliopsida</taxon>
        <taxon>Poales</taxon>
        <taxon>Poaceae</taxon>
        <taxon>BOP clade</taxon>
        <taxon>Oryzoideae</taxon>
        <taxon>Oryzeae</taxon>
        <taxon>Oryzinae</taxon>
        <taxon>Oryza</taxon>
        <taxon>Oryza meyeriana</taxon>
    </lineage>
</organism>
<dbReference type="EMBL" id="SPHZ02000002">
    <property type="protein sequence ID" value="KAF0930203.1"/>
    <property type="molecule type" value="Genomic_DNA"/>
</dbReference>
<sequence>MQQCRRQIKFHGEGIAFGAGNMTKESTSIANLLGIKEAALQPKRAIQTINIINWRSRLTVASRGDPGGRGGKGRLIAVHATISPIYDNYSSCPFLVI</sequence>
<gene>
    <name evidence="1" type="ORF">E2562_030850</name>
</gene>
<proteinExistence type="predicted"/>
<comment type="caution">
    <text evidence="1">The sequence shown here is derived from an EMBL/GenBank/DDBJ whole genome shotgun (WGS) entry which is preliminary data.</text>
</comment>
<protein>
    <submittedName>
        <fullName evidence="1">Uncharacterized protein</fullName>
    </submittedName>
</protein>
<evidence type="ECO:0000313" key="1">
    <source>
        <dbReference type="EMBL" id="KAF0930203.1"/>
    </source>
</evidence>
<evidence type="ECO:0000313" key="2">
    <source>
        <dbReference type="Proteomes" id="UP000479710"/>
    </source>
</evidence>
<reference evidence="1 2" key="1">
    <citation type="submission" date="2019-11" db="EMBL/GenBank/DDBJ databases">
        <title>Whole genome sequence of Oryza granulata.</title>
        <authorList>
            <person name="Li W."/>
        </authorList>
    </citation>
    <scope>NUCLEOTIDE SEQUENCE [LARGE SCALE GENOMIC DNA]</scope>
    <source>
        <strain evidence="2">cv. Menghai</strain>
        <tissue evidence="1">Leaf</tissue>
    </source>
</reference>